<keyword evidence="1" id="KW-0378">Hydrolase</keyword>
<evidence type="ECO:0000313" key="4">
    <source>
        <dbReference type="WormBase" id="SRAE_2000153700"/>
    </source>
</evidence>
<organism evidence="1">
    <name type="scientific">Strongyloides ratti</name>
    <name type="common">Parasitic roundworm</name>
    <dbReference type="NCBI Taxonomy" id="34506"/>
    <lineage>
        <taxon>Eukaryota</taxon>
        <taxon>Metazoa</taxon>
        <taxon>Ecdysozoa</taxon>
        <taxon>Nematoda</taxon>
        <taxon>Chromadorea</taxon>
        <taxon>Rhabditida</taxon>
        <taxon>Tylenchina</taxon>
        <taxon>Panagrolaimomorpha</taxon>
        <taxon>Strongyloidoidea</taxon>
        <taxon>Strongyloididae</taxon>
        <taxon>Strongyloides</taxon>
    </lineage>
</organism>
<dbReference type="InterPro" id="IPR044924">
    <property type="entry name" value="HAD-SF_hydro_IA_REG-2-like_cap"/>
</dbReference>
<protein>
    <submittedName>
        <fullName evidence="1 3">HAD hydrolase, subfamily IA and HAD-like domain-containing protein</fullName>
    </submittedName>
</protein>
<keyword evidence="2" id="KW-1185">Reference proteome</keyword>
<dbReference type="PANTHER" id="PTHR46191">
    <property type="match status" value="1"/>
</dbReference>
<evidence type="ECO:0000313" key="3">
    <source>
        <dbReference type="WBParaSite" id="SRAE_2000153700.1"/>
    </source>
</evidence>
<dbReference type="InterPro" id="IPR023214">
    <property type="entry name" value="HAD_sf"/>
</dbReference>
<dbReference type="GO" id="GO:0005634">
    <property type="term" value="C:nucleus"/>
    <property type="evidence" value="ECO:0007669"/>
    <property type="project" value="TreeGrafter"/>
</dbReference>
<reference evidence="3" key="2">
    <citation type="submission" date="2020-12" db="UniProtKB">
        <authorList>
            <consortium name="WormBaseParasite"/>
        </authorList>
    </citation>
    <scope>IDENTIFICATION</scope>
</reference>
<dbReference type="Gene3D" id="1.10.150.720">
    <property type="entry name" value="Haloacid dehalogenase-like hydrolase"/>
    <property type="match status" value="1"/>
</dbReference>
<accession>A0A090LAQ1</accession>
<dbReference type="OrthoDB" id="444127at2759"/>
<evidence type="ECO:0000313" key="2">
    <source>
        <dbReference type="Proteomes" id="UP000035682"/>
    </source>
</evidence>
<gene>
    <name evidence="1 3 4" type="ORF">SRAE_2000153700</name>
</gene>
<dbReference type="WBParaSite" id="SRAE_2000153700.1">
    <property type="protein sequence ID" value="SRAE_2000153700.1"/>
    <property type="gene ID" value="WBGene00261742"/>
</dbReference>
<dbReference type="PANTHER" id="PTHR46191:SF2">
    <property type="entry name" value="HALOACID DEHALOGENASE-LIKE HYDROLASE DOMAIN-CONTAINING PROTEIN 3"/>
    <property type="match status" value="1"/>
</dbReference>
<dbReference type="SFLD" id="SFLDG01129">
    <property type="entry name" value="C1.5:_HAD__Beta-PGM__Phosphata"/>
    <property type="match status" value="1"/>
</dbReference>
<dbReference type="AlphaFoldDB" id="A0A090LAQ1"/>
<dbReference type="Proteomes" id="UP000035682">
    <property type="component" value="Unplaced"/>
</dbReference>
<dbReference type="Pfam" id="PF00702">
    <property type="entry name" value="Hydrolase"/>
    <property type="match status" value="1"/>
</dbReference>
<dbReference type="RefSeq" id="XP_024506071.1">
    <property type="nucleotide sequence ID" value="XM_024652501.1"/>
</dbReference>
<dbReference type="InterPro" id="IPR006439">
    <property type="entry name" value="HAD-SF_hydro_IA"/>
</dbReference>
<name>A0A090LAQ1_STRRB</name>
<dbReference type="WormBase" id="SRAE_2000153700">
    <property type="protein sequence ID" value="SRP02174"/>
    <property type="gene ID" value="WBGene00261742"/>
</dbReference>
<dbReference type="CTD" id="36379236"/>
<sequence>MLKSIDKSLVKVISFDVTDTIIRLKSTPGLIYSIVGRDFGLSLNANKIDSTFREHMKILQNDLPCYGHGKCSPKNWWGDLIHKCCDLQKNENSMAFVDRLFDELSTSKHYKLINNQTPKILQYLKSNGYKLAVVSNSDSRLRNILYQLLDENYFDEYLISSEIGISKPNKLVFLTLCQRLSCSPQDILHIGDNLTKDYQSIINVGGQGLLLNDSGDQISINSLDNLYFINKKE</sequence>
<dbReference type="GeneID" id="36379236"/>
<dbReference type="EMBL" id="LN609529">
    <property type="protein sequence ID" value="CEF66871.1"/>
    <property type="molecule type" value="Genomic_DNA"/>
</dbReference>
<dbReference type="OMA" id="WWRQLIA"/>
<dbReference type="STRING" id="34506.A0A090LAQ1"/>
<evidence type="ECO:0000313" key="1">
    <source>
        <dbReference type="EMBL" id="CEF66871.1"/>
    </source>
</evidence>
<dbReference type="SFLD" id="SFLDS00003">
    <property type="entry name" value="Haloacid_Dehalogenase"/>
    <property type="match status" value="1"/>
</dbReference>
<dbReference type="InterPro" id="IPR036412">
    <property type="entry name" value="HAD-like_sf"/>
</dbReference>
<dbReference type="GO" id="GO:0016787">
    <property type="term" value="F:hydrolase activity"/>
    <property type="evidence" value="ECO:0007669"/>
    <property type="project" value="UniProtKB-KW"/>
</dbReference>
<reference evidence="1 2" key="1">
    <citation type="submission" date="2014-09" db="EMBL/GenBank/DDBJ databases">
        <authorList>
            <person name="Martin A.A."/>
        </authorList>
    </citation>
    <scope>NUCLEOTIDE SEQUENCE</scope>
    <source>
        <strain evidence="2">ED321</strain>
        <strain evidence="1">ED321 Heterogonic</strain>
    </source>
</reference>
<dbReference type="Gene3D" id="3.40.50.1000">
    <property type="entry name" value="HAD superfamily/HAD-like"/>
    <property type="match status" value="1"/>
</dbReference>
<dbReference type="SUPFAM" id="SSF56784">
    <property type="entry name" value="HAD-like"/>
    <property type="match status" value="1"/>
</dbReference>
<proteinExistence type="predicted"/>
<dbReference type="NCBIfam" id="TIGR01549">
    <property type="entry name" value="HAD-SF-IA-v1"/>
    <property type="match status" value="1"/>
</dbReference>
<dbReference type="InterPro" id="IPR051828">
    <property type="entry name" value="HAD-like_hydrolase_domain"/>
</dbReference>